<reference evidence="1 2" key="1">
    <citation type="journal article" date="2024" name="J Genomics">
        <title>Draft genome sequencing and assembly of Favolaschia claudopus CIRM-BRFM 2984 isolated from oak limbs.</title>
        <authorList>
            <person name="Navarro D."/>
            <person name="Drula E."/>
            <person name="Chaduli D."/>
            <person name="Cazenave R."/>
            <person name="Ahrendt S."/>
            <person name="Wang J."/>
            <person name="Lipzen A."/>
            <person name="Daum C."/>
            <person name="Barry K."/>
            <person name="Grigoriev I.V."/>
            <person name="Favel A."/>
            <person name="Rosso M.N."/>
            <person name="Martin F."/>
        </authorList>
    </citation>
    <scope>NUCLEOTIDE SEQUENCE [LARGE SCALE GENOMIC DNA]</scope>
    <source>
        <strain evidence="1 2">CIRM-BRFM 2984</strain>
    </source>
</reference>
<evidence type="ECO:0000313" key="2">
    <source>
        <dbReference type="Proteomes" id="UP001362999"/>
    </source>
</evidence>
<organism evidence="1 2">
    <name type="scientific">Favolaschia claudopus</name>
    <dbReference type="NCBI Taxonomy" id="2862362"/>
    <lineage>
        <taxon>Eukaryota</taxon>
        <taxon>Fungi</taxon>
        <taxon>Dikarya</taxon>
        <taxon>Basidiomycota</taxon>
        <taxon>Agaricomycotina</taxon>
        <taxon>Agaricomycetes</taxon>
        <taxon>Agaricomycetidae</taxon>
        <taxon>Agaricales</taxon>
        <taxon>Marasmiineae</taxon>
        <taxon>Mycenaceae</taxon>
        <taxon>Favolaschia</taxon>
    </lineage>
</organism>
<dbReference type="EMBL" id="JAWWNJ010000026">
    <property type="protein sequence ID" value="KAK7030183.1"/>
    <property type="molecule type" value="Genomic_DNA"/>
</dbReference>
<proteinExistence type="predicted"/>
<protein>
    <submittedName>
        <fullName evidence="1">Uncharacterized protein</fullName>
    </submittedName>
</protein>
<name>A0AAW0BUG6_9AGAR</name>
<gene>
    <name evidence="1" type="ORF">R3P38DRAFT_3353923</name>
</gene>
<dbReference type="AlphaFoldDB" id="A0AAW0BUG6"/>
<accession>A0AAW0BUG6</accession>
<keyword evidence="2" id="KW-1185">Reference proteome</keyword>
<sequence length="214" mass="24961">MWYRFNQGDELSFILVDRMWVQTGCGGNENTDCGKRVFDYELIRDWFVPRPEIWSESFQNERDEETRDEQQLEMGPACTGSCQAVQSVYPPRSPTTYPKSTVPRYMCRYIVERDYCKLCRSFRPEVRFRKNVDCNDPNCRYSSAHHAHPRQVRLRRALFMGMLFGGGGSTSRRRDLAERLLFMMLFRRRLLEARLAAAAVVATADAAAQENHGH</sequence>
<dbReference type="Proteomes" id="UP001362999">
    <property type="component" value="Unassembled WGS sequence"/>
</dbReference>
<comment type="caution">
    <text evidence="1">The sequence shown here is derived from an EMBL/GenBank/DDBJ whole genome shotgun (WGS) entry which is preliminary data.</text>
</comment>
<evidence type="ECO:0000313" key="1">
    <source>
        <dbReference type="EMBL" id="KAK7030183.1"/>
    </source>
</evidence>